<dbReference type="PANTHER" id="PTHR30121">
    <property type="entry name" value="UNCHARACTERIZED PROTEIN YJGR-RELATED"/>
    <property type="match status" value="1"/>
</dbReference>
<sequence>MKLPFIQSSTENNTDQTEDSTEQNKATSGSQRNGIPNIGRFHKDIISPSGIYEEVSQAKVGNHHVKTFFINGWPDAPNTLFLDKILKSVPVENDISIHVSPYQSGELMRSLGKEVEQARARLNTREGGVLTNRRKQKEYEQTAEIYQALEQTNTELFDVGMYITIRGESKEELNEATDVLLKAMRSAPALLQPAPLVHRQLEGMQAVSPIGADTVGYKTEMMGGAIGTMLPYSSKRIIEDTGVDFGVHAGNNSPVIVDRWTRENGYNQLTIGKIGSGKSFSIKLNMLRSYASRDDVLLFILDPVGGFDNIVTALKGERVTVGGKLGLNPMEIRPTPERVMKRASDIDPYAMKKATVIEFFEMYFSQRGVSLDDSRGVLETAVEAAYFENGITRDISTHDNPSPTIKNVIRIVELMAEEPSEFVDADSDRLRDRIETQAARLITGFTQFKEGGQFENLAGESELDIRDNNVTYFDLTQKEGSGEIGLMMTLLFSEVYQIAKETDKKVMFIIDEAHYLMKDAETLDFLTTAVRHSRHLDLSINFITQTIEEFFSHHKAQSIAQLCSLKLFQRTESDIPPDIADTLDLNQSEINFIQTAQAGSQELGYSEALLGVGSMGYVPIRVIASDLEENIINYEDQFEADEAEFIGDSVNSEETEDENTENAESSRE</sequence>
<accession>U1MUH8</accession>
<dbReference type="RefSeq" id="WP_021053483.1">
    <property type="nucleotide sequence ID" value="NZ_KE356561.1"/>
</dbReference>
<dbReference type="AlphaFoldDB" id="U1MUH8"/>
<dbReference type="Gene3D" id="3.40.50.300">
    <property type="entry name" value="P-loop containing nucleotide triphosphate hydrolases"/>
    <property type="match status" value="1"/>
</dbReference>
<reference evidence="2 3" key="1">
    <citation type="journal article" date="2013" name="PLoS ONE">
        <title>Assembly-driven community genomics of a hypersaline microbial ecosystem.</title>
        <authorList>
            <person name="Podell S."/>
            <person name="Ugalde J.A."/>
            <person name="Narasingarao P."/>
            <person name="Banfield J.F."/>
            <person name="Heidelberg K.B."/>
            <person name="Allen E.E."/>
        </authorList>
    </citation>
    <scope>NUCLEOTIDE SEQUENCE [LARGE SCALE GENOMIC DNA]</scope>
    <source>
        <strain evidence="3">J07HQW2</strain>
    </source>
</reference>
<evidence type="ECO:0000313" key="2">
    <source>
        <dbReference type="EMBL" id="ERG93989.1"/>
    </source>
</evidence>
<dbReference type="STRING" id="1238425.J07HQW2_00423"/>
<dbReference type="Gene3D" id="1.10.8.730">
    <property type="match status" value="1"/>
</dbReference>
<protein>
    <recommendedName>
        <fullName evidence="4">TraG P-loop domain-containing protein</fullName>
    </recommendedName>
</protein>
<dbReference type="InterPro" id="IPR051162">
    <property type="entry name" value="T4SS_component"/>
</dbReference>
<dbReference type="Proteomes" id="UP000030710">
    <property type="component" value="Unassembled WGS sequence"/>
</dbReference>
<evidence type="ECO:0000313" key="3">
    <source>
        <dbReference type="Proteomes" id="UP000030710"/>
    </source>
</evidence>
<name>U1MUH8_9EURY</name>
<dbReference type="CDD" id="cd01127">
    <property type="entry name" value="TrwB_TraG_TraD_VirD4"/>
    <property type="match status" value="1"/>
</dbReference>
<feature type="compositionally biased region" description="Polar residues" evidence="1">
    <location>
        <begin position="1"/>
        <end position="15"/>
    </location>
</feature>
<feature type="region of interest" description="Disordered" evidence="1">
    <location>
        <begin position="643"/>
        <end position="668"/>
    </location>
</feature>
<feature type="region of interest" description="Disordered" evidence="1">
    <location>
        <begin position="1"/>
        <end position="41"/>
    </location>
</feature>
<gene>
    <name evidence="2" type="ORF">J07HQW2_00423</name>
</gene>
<dbReference type="InterPro" id="IPR027417">
    <property type="entry name" value="P-loop_NTPase"/>
</dbReference>
<dbReference type="PANTHER" id="PTHR30121:SF6">
    <property type="entry name" value="SLR6007 PROTEIN"/>
    <property type="match status" value="1"/>
</dbReference>
<dbReference type="EMBL" id="KE356561">
    <property type="protein sequence ID" value="ERG93989.1"/>
    <property type="molecule type" value="Genomic_DNA"/>
</dbReference>
<dbReference type="eggNOG" id="arCOG00285">
    <property type="taxonomic scope" value="Archaea"/>
</dbReference>
<proteinExistence type="predicted"/>
<dbReference type="HOGENOM" id="CLU_009097_4_1_2"/>
<evidence type="ECO:0008006" key="4">
    <source>
        <dbReference type="Google" id="ProtNLM"/>
    </source>
</evidence>
<organism evidence="2 3">
    <name type="scientific">Haloquadratum walsbyi J07HQW2</name>
    <dbReference type="NCBI Taxonomy" id="1238425"/>
    <lineage>
        <taxon>Archaea</taxon>
        <taxon>Methanobacteriati</taxon>
        <taxon>Methanobacteriota</taxon>
        <taxon>Stenosarchaea group</taxon>
        <taxon>Halobacteria</taxon>
        <taxon>Halobacteriales</taxon>
        <taxon>Haloferacaceae</taxon>
        <taxon>Haloquadratum</taxon>
    </lineage>
</organism>
<feature type="compositionally biased region" description="Acidic residues" evidence="1">
    <location>
        <begin position="643"/>
        <end position="661"/>
    </location>
</feature>
<feature type="compositionally biased region" description="Polar residues" evidence="1">
    <location>
        <begin position="23"/>
        <end position="34"/>
    </location>
</feature>
<dbReference type="SUPFAM" id="SSF52540">
    <property type="entry name" value="P-loop containing nucleoside triphosphate hydrolases"/>
    <property type="match status" value="1"/>
</dbReference>
<evidence type="ECO:0000256" key="1">
    <source>
        <dbReference type="SAM" id="MobiDB-lite"/>
    </source>
</evidence>